<evidence type="ECO:0000256" key="1">
    <source>
        <dbReference type="ARBA" id="ARBA00006354"/>
    </source>
</evidence>
<dbReference type="InterPro" id="IPR014721">
    <property type="entry name" value="Ribsml_uS5_D2-typ_fold_subgr"/>
</dbReference>
<dbReference type="GO" id="GO:0005524">
    <property type="term" value="F:ATP binding"/>
    <property type="evidence" value="ECO:0007669"/>
    <property type="project" value="UniProtKB-KW"/>
</dbReference>
<dbReference type="InterPro" id="IPR003593">
    <property type="entry name" value="AAA+_ATPase"/>
</dbReference>
<dbReference type="Pfam" id="PF13541">
    <property type="entry name" value="ChlI"/>
    <property type="match status" value="1"/>
</dbReference>
<dbReference type="SUPFAM" id="SSF54211">
    <property type="entry name" value="Ribosomal protein S5 domain 2-like"/>
    <property type="match status" value="1"/>
</dbReference>
<dbReference type="Gene3D" id="3.30.230.10">
    <property type="match status" value="1"/>
</dbReference>
<gene>
    <name evidence="5" type="ORF">GCM10008090_05440</name>
</gene>
<dbReference type="GO" id="GO:0003677">
    <property type="term" value="F:DNA binding"/>
    <property type="evidence" value="ECO:0007669"/>
    <property type="project" value="InterPro"/>
</dbReference>
<dbReference type="Pfam" id="PF01078">
    <property type="entry name" value="Mg_chelatase"/>
    <property type="match status" value="1"/>
</dbReference>
<comment type="similarity">
    <text evidence="1">Belongs to the Mg-chelatase subunits D/I family. ComM subfamily.</text>
</comment>
<evidence type="ECO:0000256" key="3">
    <source>
        <dbReference type="ARBA" id="ARBA00022840"/>
    </source>
</evidence>
<comment type="caution">
    <text evidence="5">The sequence shown here is derived from an EMBL/GenBank/DDBJ whole genome shotgun (WGS) entry which is preliminary data.</text>
</comment>
<evidence type="ECO:0000259" key="4">
    <source>
        <dbReference type="SMART" id="SM00382"/>
    </source>
</evidence>
<dbReference type="NCBIfam" id="TIGR00368">
    <property type="entry name" value="YifB family Mg chelatase-like AAA ATPase"/>
    <property type="match status" value="1"/>
</dbReference>
<evidence type="ECO:0000256" key="2">
    <source>
        <dbReference type="ARBA" id="ARBA00022741"/>
    </source>
</evidence>
<reference evidence="5" key="1">
    <citation type="journal article" date="2014" name="Int. J. Syst. Evol. Microbiol.">
        <title>Complete genome sequence of Corynebacterium casei LMG S-19264T (=DSM 44701T), isolated from a smear-ripened cheese.</title>
        <authorList>
            <consortium name="US DOE Joint Genome Institute (JGI-PGF)"/>
            <person name="Walter F."/>
            <person name="Albersmeier A."/>
            <person name="Kalinowski J."/>
            <person name="Ruckert C."/>
        </authorList>
    </citation>
    <scope>NUCLEOTIDE SEQUENCE</scope>
    <source>
        <strain evidence="5">KCTC 12711</strain>
    </source>
</reference>
<dbReference type="AlphaFoldDB" id="A0A918VIQ4"/>
<feature type="domain" description="AAA+ ATPase" evidence="4">
    <location>
        <begin position="225"/>
        <end position="407"/>
    </location>
</feature>
<organism evidence="5 6">
    <name type="scientific">Arenicella chitinivorans</name>
    <dbReference type="NCBI Taxonomy" id="1329800"/>
    <lineage>
        <taxon>Bacteria</taxon>
        <taxon>Pseudomonadati</taxon>
        <taxon>Pseudomonadota</taxon>
        <taxon>Gammaproteobacteria</taxon>
        <taxon>Arenicellales</taxon>
        <taxon>Arenicellaceae</taxon>
        <taxon>Arenicella</taxon>
    </lineage>
</organism>
<dbReference type="GO" id="GO:0006508">
    <property type="term" value="P:proteolysis"/>
    <property type="evidence" value="ECO:0007669"/>
    <property type="project" value="UniProtKB-KW"/>
</dbReference>
<dbReference type="PRINTS" id="PR01657">
    <property type="entry name" value="MCMFAMILY"/>
</dbReference>
<dbReference type="InterPro" id="IPR001208">
    <property type="entry name" value="MCM_dom"/>
</dbReference>
<dbReference type="InterPro" id="IPR000523">
    <property type="entry name" value="Mg_chelatse_chII-like_cat_dom"/>
</dbReference>
<dbReference type="EMBL" id="BMXA01000001">
    <property type="protein sequence ID" value="GGZ99705.1"/>
    <property type="molecule type" value="Genomic_DNA"/>
</dbReference>
<dbReference type="InterPro" id="IPR025158">
    <property type="entry name" value="Mg_chelat-rel_C"/>
</dbReference>
<dbReference type="Pfam" id="PF13335">
    <property type="entry name" value="Mg_chelatase_C"/>
    <property type="match status" value="1"/>
</dbReference>
<proteinExistence type="inferred from homology"/>
<sequence length="515" mass="55407">MNQMPSEVQPSGSTKSLAMLSTRAVVGVEAVAVTVEVHLANGLPSFSTVGLPETAVKESKDRVRGAILNSGFEFPAKRITVNLAPADLPKSGGRFDLPIALGILLASGQLPGARIEGSEFIGELALDGGLRKVPGVLPTALACGRARHRLFLPRVNAAEASLAEHTESLPAAHLLELCAHLTGQQRLVPALCEKHAESELSNGLDLSDVRGQLHAKRALEIAAAGNHSLLFVGPPGTGKSMLASRLPTLLPAMQSDEALQAAAIQSVANGEFVISDWRRRPYRAPHHSASAAALVGGGSVPRPGEISRAHHGVLFLDELTEFSRSTLEQLREPLETGEVNIARASHSVCYPAKFLLVAACNPCKCGFLGDGTDRCQCTAASIEQYRGKLSGPLIDRIDMHLHLPRVSIKELQSNQERGESSSQIRARVDEVRARQRSRQGCLNSQFTSLQLERYCALDAEAAGFLEVVCERLNMSARAYHRILKLARTIADMNRDAEISKVHLSEAIGFRCLDRN</sequence>
<protein>
    <submittedName>
        <fullName evidence="5">ATP-dependent protease</fullName>
    </submittedName>
</protein>
<keyword evidence="3" id="KW-0067">ATP-binding</keyword>
<dbReference type="CDD" id="cd00009">
    <property type="entry name" value="AAA"/>
    <property type="match status" value="1"/>
</dbReference>
<keyword evidence="2" id="KW-0547">Nucleotide-binding</keyword>
<dbReference type="PANTHER" id="PTHR32039:SF7">
    <property type="entry name" value="COMPETENCE PROTEIN COMM"/>
    <property type="match status" value="1"/>
</dbReference>
<dbReference type="InterPro" id="IPR004482">
    <property type="entry name" value="Mg_chelat-rel"/>
</dbReference>
<dbReference type="Proteomes" id="UP000614811">
    <property type="component" value="Unassembled WGS sequence"/>
</dbReference>
<keyword evidence="6" id="KW-1185">Reference proteome</keyword>
<dbReference type="InterPro" id="IPR045006">
    <property type="entry name" value="CHLI-like"/>
</dbReference>
<keyword evidence="5" id="KW-0645">Protease</keyword>
<dbReference type="SMART" id="SM00382">
    <property type="entry name" value="AAA"/>
    <property type="match status" value="1"/>
</dbReference>
<dbReference type="RefSeq" id="WP_229794096.1">
    <property type="nucleotide sequence ID" value="NZ_BMXA01000001.1"/>
</dbReference>
<dbReference type="NCBIfam" id="NF007365">
    <property type="entry name" value="PRK09862.1"/>
    <property type="match status" value="1"/>
</dbReference>
<evidence type="ECO:0000313" key="5">
    <source>
        <dbReference type="EMBL" id="GGZ99705.1"/>
    </source>
</evidence>
<keyword evidence="5" id="KW-0378">Hydrolase</keyword>
<evidence type="ECO:0000313" key="6">
    <source>
        <dbReference type="Proteomes" id="UP000614811"/>
    </source>
</evidence>
<dbReference type="PANTHER" id="PTHR32039">
    <property type="entry name" value="MAGNESIUM-CHELATASE SUBUNIT CHLI"/>
    <property type="match status" value="1"/>
</dbReference>
<dbReference type="Gene3D" id="3.40.50.300">
    <property type="entry name" value="P-loop containing nucleotide triphosphate hydrolases"/>
    <property type="match status" value="1"/>
</dbReference>
<accession>A0A918VIQ4</accession>
<reference evidence="5" key="2">
    <citation type="submission" date="2020-09" db="EMBL/GenBank/DDBJ databases">
        <authorList>
            <person name="Sun Q."/>
            <person name="Kim S."/>
        </authorList>
    </citation>
    <scope>NUCLEOTIDE SEQUENCE</scope>
    <source>
        <strain evidence="5">KCTC 12711</strain>
    </source>
</reference>
<dbReference type="InterPro" id="IPR020568">
    <property type="entry name" value="Ribosomal_Su5_D2-typ_SF"/>
</dbReference>
<dbReference type="InterPro" id="IPR027417">
    <property type="entry name" value="P-loop_NTPase"/>
</dbReference>
<dbReference type="SUPFAM" id="SSF52540">
    <property type="entry name" value="P-loop containing nucleoside triphosphate hydrolases"/>
    <property type="match status" value="1"/>
</dbReference>
<name>A0A918VIQ4_9GAMM</name>
<dbReference type="GO" id="GO:0008233">
    <property type="term" value="F:peptidase activity"/>
    <property type="evidence" value="ECO:0007669"/>
    <property type="project" value="UniProtKB-KW"/>
</dbReference>